<organism evidence="5 6">
    <name type="scientific">Halobacillus salinarum</name>
    <dbReference type="NCBI Taxonomy" id="2932257"/>
    <lineage>
        <taxon>Bacteria</taxon>
        <taxon>Bacillati</taxon>
        <taxon>Bacillota</taxon>
        <taxon>Bacilli</taxon>
        <taxon>Bacillales</taxon>
        <taxon>Bacillaceae</taxon>
        <taxon>Halobacillus</taxon>
    </lineage>
</organism>
<evidence type="ECO:0000256" key="2">
    <source>
        <dbReference type="ARBA" id="ARBA00023125"/>
    </source>
</evidence>
<dbReference type="InterPro" id="IPR036388">
    <property type="entry name" value="WH-like_DNA-bd_sf"/>
</dbReference>
<gene>
    <name evidence="5" type="ORF">MUN89_03935</name>
</gene>
<dbReference type="Gene3D" id="1.10.10.10">
    <property type="entry name" value="Winged helix-like DNA-binding domain superfamily/Winged helix DNA-binding domain"/>
    <property type="match status" value="1"/>
</dbReference>
<feature type="domain" description="HTH hxlR-type" evidence="4">
    <location>
        <begin position="6"/>
        <end position="106"/>
    </location>
</feature>
<keyword evidence="1" id="KW-0805">Transcription regulation</keyword>
<proteinExistence type="predicted"/>
<reference evidence="5 6" key="1">
    <citation type="submission" date="2022-04" db="EMBL/GenBank/DDBJ databases">
        <title>Halobacillus sp. isolated from saltern.</title>
        <authorList>
            <person name="Won M."/>
            <person name="Lee C.-M."/>
            <person name="Woen H.-Y."/>
            <person name="Kwon S.-W."/>
        </authorList>
    </citation>
    <scope>NUCLEOTIDE SEQUENCE [LARGE SCALE GENOMIC DNA]</scope>
    <source>
        <strain evidence="5 6">SSBR10-3</strain>
    </source>
</reference>
<evidence type="ECO:0000256" key="1">
    <source>
        <dbReference type="ARBA" id="ARBA00023015"/>
    </source>
</evidence>
<dbReference type="SUPFAM" id="SSF46785">
    <property type="entry name" value="Winged helix' DNA-binding domain"/>
    <property type="match status" value="1"/>
</dbReference>
<dbReference type="InterPro" id="IPR036390">
    <property type="entry name" value="WH_DNA-bd_sf"/>
</dbReference>
<dbReference type="Pfam" id="PF01638">
    <property type="entry name" value="HxlR"/>
    <property type="match status" value="1"/>
</dbReference>
<dbReference type="PANTHER" id="PTHR33204:SF29">
    <property type="entry name" value="TRANSCRIPTIONAL REGULATOR"/>
    <property type="match status" value="1"/>
</dbReference>
<dbReference type="Proteomes" id="UP000831787">
    <property type="component" value="Chromosome"/>
</dbReference>
<dbReference type="PANTHER" id="PTHR33204">
    <property type="entry name" value="TRANSCRIPTIONAL REGULATOR, MARR FAMILY"/>
    <property type="match status" value="1"/>
</dbReference>
<accession>A0ABY4EKX4</accession>
<dbReference type="EMBL" id="CP095073">
    <property type="protein sequence ID" value="UOQ45115.1"/>
    <property type="molecule type" value="Genomic_DNA"/>
</dbReference>
<keyword evidence="6" id="KW-1185">Reference proteome</keyword>
<keyword evidence="3" id="KW-0804">Transcription</keyword>
<evidence type="ECO:0000313" key="6">
    <source>
        <dbReference type="Proteomes" id="UP000831787"/>
    </source>
</evidence>
<evidence type="ECO:0000259" key="4">
    <source>
        <dbReference type="PROSITE" id="PS51118"/>
    </source>
</evidence>
<evidence type="ECO:0000256" key="3">
    <source>
        <dbReference type="ARBA" id="ARBA00023163"/>
    </source>
</evidence>
<protein>
    <submittedName>
        <fullName evidence="5">Helix-turn-helix transcriptional regulator</fullName>
    </submittedName>
</protein>
<keyword evidence="2" id="KW-0238">DNA-binding</keyword>
<dbReference type="PROSITE" id="PS51118">
    <property type="entry name" value="HTH_HXLR"/>
    <property type="match status" value="1"/>
</dbReference>
<name>A0ABY4EKX4_9BACI</name>
<evidence type="ECO:0000313" key="5">
    <source>
        <dbReference type="EMBL" id="UOQ45115.1"/>
    </source>
</evidence>
<sequence>MRDYETGIDTSLEVVCGKWKGLILWELLHTHKLRFNELRRAINGNISSRILSRELSKLIEDGLVERIDYQKVPPKVEYRLTPYGKTTTPFLKAMNKWGLEHKKYQLSRQEMAELVNDEQG</sequence>
<dbReference type="RefSeq" id="WP_244711584.1">
    <property type="nucleotide sequence ID" value="NZ_CP095073.1"/>
</dbReference>
<dbReference type="InterPro" id="IPR002577">
    <property type="entry name" value="HTH_HxlR"/>
</dbReference>